<dbReference type="Proteomes" id="UP001485226">
    <property type="component" value="Unassembled WGS sequence"/>
</dbReference>
<comment type="caution">
    <text evidence="1">The sequence shown here is derived from an EMBL/GenBank/DDBJ whole genome shotgun (WGS) entry which is preliminary data.</text>
</comment>
<keyword evidence="2" id="KW-1185">Reference proteome</keyword>
<gene>
    <name evidence="1" type="ORF">AAEO57_02680</name>
</gene>
<sequence>MKRLFKKVKKYISLKIKQLILFNYYIRRISFFSKQEKRQIIICFDGKVPHGGLVDRLKGIISFYEVSKLIHSDFKILFDHPFELESFLIPNKIDWKINKTEIRYNVFSTKIFYLVNNFNINPLELIERTNAKTILIYCNVDYLTTLYKENDSQEINLIWRKNYLELFKPSDYLLSNVMKLSKTERIVIHTRFTSLMGDFKDTTKIELKNQEKDNLIQKVISKIEEVSKEYPEEIKYVLSDSETFLNYIRAKTNYKTLEGMPYHLENNKSNKEYHLKTFLDFYFIIESGTVCFVKIDQMYNSSFSKYASIIGGNKFIS</sequence>
<evidence type="ECO:0000313" key="1">
    <source>
        <dbReference type="EMBL" id="MEL1252670.1"/>
    </source>
</evidence>
<reference evidence="1 2" key="1">
    <citation type="submission" date="2024-04" db="EMBL/GenBank/DDBJ databases">
        <title>Flavobacterium sp. DGU38 16S ribosomal RNA gene Genome sequencing and assembly.</title>
        <authorList>
            <person name="Park S."/>
        </authorList>
    </citation>
    <scope>NUCLEOTIDE SEQUENCE [LARGE SCALE GENOMIC DNA]</scope>
    <source>
        <strain evidence="1 2">DGU38</strain>
    </source>
</reference>
<dbReference type="RefSeq" id="WP_341689271.1">
    <property type="nucleotide sequence ID" value="NZ_JBBYHS010000002.1"/>
</dbReference>
<accession>A0ABU9IKH4</accession>
<proteinExistence type="predicted"/>
<protein>
    <submittedName>
        <fullName evidence="1">Uncharacterized protein</fullName>
    </submittedName>
</protein>
<dbReference type="EMBL" id="JBBYHS010000002">
    <property type="protein sequence ID" value="MEL1252670.1"/>
    <property type="molecule type" value="Genomic_DNA"/>
</dbReference>
<evidence type="ECO:0000313" key="2">
    <source>
        <dbReference type="Proteomes" id="UP001485226"/>
    </source>
</evidence>
<name>A0ABU9IKH4_9FLAO</name>
<organism evidence="1 2">
    <name type="scientific">Flavobacterium calami</name>
    <dbReference type="NCBI Taxonomy" id="3139144"/>
    <lineage>
        <taxon>Bacteria</taxon>
        <taxon>Pseudomonadati</taxon>
        <taxon>Bacteroidota</taxon>
        <taxon>Flavobacteriia</taxon>
        <taxon>Flavobacteriales</taxon>
        <taxon>Flavobacteriaceae</taxon>
        <taxon>Flavobacterium</taxon>
    </lineage>
</organism>